<dbReference type="Ensembl" id="ENSLLET00000044697.1">
    <property type="protein sequence ID" value="ENSLLEP00000042984.1"/>
    <property type="gene ID" value="ENSLLEG00000027341.1"/>
</dbReference>
<feature type="compositionally biased region" description="Basic and acidic residues" evidence="2">
    <location>
        <begin position="579"/>
        <end position="592"/>
    </location>
</feature>
<dbReference type="OrthoDB" id="9806920at2759"/>
<keyword evidence="6" id="KW-1185">Reference proteome</keyword>
<dbReference type="InterPro" id="IPR015425">
    <property type="entry name" value="FH2_Formin"/>
</dbReference>
<feature type="compositionally biased region" description="Polar residues" evidence="2">
    <location>
        <begin position="555"/>
        <end position="566"/>
    </location>
</feature>
<feature type="compositionally biased region" description="Pro residues" evidence="2">
    <location>
        <begin position="690"/>
        <end position="739"/>
    </location>
</feature>
<sequence>MAGLSCRVQYLDDLDPFICTNFPEPRRPPVYSFPESSPLSEQIPALHKLLEAPLKLEDCTLQISASGSYLDIELSLAEQRDYLEAFFDDISKGRRPTLILRTQLSVRVHTILEKLYNSNGPELRRSLFSLKQLFQEDKDLVPEFVNSEGLTCLIKVGAEADQNYQNYILRALSQIMLFVDGMNGVINHNETVQWLYTLCGSPYRLVVKTALKLLIVFVEYADSNARLLIKAVNTVDHNRGTKSWSNLIDILEEKNGADSELLTFSMTLINKTLAALPDQDSFYDVTDCLEEQGMENIIQRILTNKATDPDLKQRLVVYESALRQEDEDSEESSGGSRKDRRKNSLGVEEVRKSRRSLGNSAEAWVKSSSPTSPAKPLTTNCSLLPPVIKTSVLPAVCIVPPSPPKQPLKEDSPPPARSEPVHVNTEAQDERAPKPSVSENGSDHDCTSSSPLPESDPDPLALLGDRSVFKNRFLENLAATELEKMSALCKGRQEILAEAVRSGQNELDEEELSASAEDEAPGAEDFHEASPSRVPPPVTDRSSSKAFMQDKLYPKNQNGSDPQTGALSAGSAPCNEPVRSPRERRSPLRSDETEIPVRNTSESVPESRTAALRAQYSIDAETNAKNLEKTLMMPFKKSSEVLWEQSAPAQRRELKIKDLDFSDLCDEEDFDVLDFGGTVPSGPAAAVHFAPPPPPVSGLSIPPPPPPPPPGGTGIPGPPPPPPPCGRPSHLPPPPPAPPSFTAMSQESCTGNFNKKRKTVKLFWKEMKQTSSTGRGKFGKGTVWESLDMVPVDTEKLEHLFETKAKELASSKKILTMIPTDEEKQKIQDAQLANPEVPLGSAEQFLLTLSSISGLAARLQLWAFKLDYEPMEKEIADPLYDLKLGMEQLSKNKTFKLTLASLLAVGNFLNGSNAKGFDLSYLEKVSEVKDTVHRQSLLHHMCNIVTEKYTDTTDLYSEIPAITRSSRVDFDELADTLVELEKRCHVSWDSLKAIAKHETKPGLKNKMTDFLKSCTEKIVILKIVHRRILNRFRSFLLYLGYTFSAAREMKITRFCKIISEFALEYRTTRERVLQQKQKRAAYRERNKTRGRMITEVQTRSSRCTRHNAKDRHVSHIHWPLHRNLGEIPHCLLLQPSREPLAGKSRVYRDMGAGVYRDMGGPGYIETWGARGISRHGGPGYIETWGAGVYRDMGGRGISRHGGPGYIETWGAGVYRDMGGRGISRHGAPGYIETWGPGYIETWGAGVYRDMGHQGTAGNISPFYISPPPPNIWLLFYQTMSFLHRQQSFPAPLAPRTITRPSHARRPG</sequence>
<feature type="domain" description="FH2" evidence="4">
    <location>
        <begin position="628"/>
        <end position="1091"/>
    </location>
</feature>
<dbReference type="FunFam" id="1.25.10.10:FF:000056">
    <property type="entry name" value="FH1/FH2 domain-containing protein 3 isoform X1"/>
    <property type="match status" value="1"/>
</dbReference>
<reference evidence="5" key="1">
    <citation type="submission" date="2025-08" db="UniProtKB">
        <authorList>
            <consortium name="Ensembl"/>
        </authorList>
    </citation>
    <scope>IDENTIFICATION</scope>
</reference>
<dbReference type="Proteomes" id="UP000694569">
    <property type="component" value="Unplaced"/>
</dbReference>
<feature type="compositionally biased region" description="Polar residues" evidence="2">
    <location>
        <begin position="366"/>
        <end position="381"/>
    </location>
</feature>
<dbReference type="InterPro" id="IPR056771">
    <property type="entry name" value="FH3_FHOD1-3-like"/>
</dbReference>
<dbReference type="Pfam" id="PF02181">
    <property type="entry name" value="FH2"/>
    <property type="match status" value="1"/>
</dbReference>
<feature type="region of interest" description="Disordered" evidence="2">
    <location>
        <begin position="322"/>
        <end position="381"/>
    </location>
</feature>
<accession>A0A8C5WJH5</accession>
<dbReference type="GeneTree" id="ENSGT00940000160212"/>
<dbReference type="GO" id="GO:0030866">
    <property type="term" value="P:cortical actin cytoskeleton organization"/>
    <property type="evidence" value="ECO:0007669"/>
    <property type="project" value="TreeGrafter"/>
</dbReference>
<dbReference type="GO" id="GO:0051015">
    <property type="term" value="F:actin filament binding"/>
    <property type="evidence" value="ECO:0007669"/>
    <property type="project" value="TreeGrafter"/>
</dbReference>
<feature type="region of interest" description="Disordered" evidence="2">
    <location>
        <begin position="684"/>
        <end position="747"/>
    </location>
</feature>
<dbReference type="InterPro" id="IPR014768">
    <property type="entry name" value="GBD/FH3_dom"/>
</dbReference>
<dbReference type="Gene3D" id="1.20.58.2220">
    <property type="entry name" value="Formin, FH2 domain"/>
    <property type="match status" value="1"/>
</dbReference>
<evidence type="ECO:0000256" key="1">
    <source>
        <dbReference type="ARBA" id="ARBA00023203"/>
    </source>
</evidence>
<keyword evidence="1" id="KW-0009">Actin-binding</keyword>
<evidence type="ECO:0000259" key="3">
    <source>
        <dbReference type="PROSITE" id="PS51232"/>
    </source>
</evidence>
<dbReference type="InterPro" id="IPR016024">
    <property type="entry name" value="ARM-type_fold"/>
</dbReference>
<dbReference type="SUPFAM" id="SSF101447">
    <property type="entry name" value="Formin homology 2 domain (FH2 domain)"/>
    <property type="match status" value="1"/>
</dbReference>
<dbReference type="PROSITE" id="PS51232">
    <property type="entry name" value="GBD_FH3"/>
    <property type="match status" value="1"/>
</dbReference>
<feature type="domain" description="GBD/FH3" evidence="3">
    <location>
        <begin position="41"/>
        <end position="404"/>
    </location>
</feature>
<dbReference type="GO" id="GO:0005856">
    <property type="term" value="C:cytoskeleton"/>
    <property type="evidence" value="ECO:0007669"/>
    <property type="project" value="TreeGrafter"/>
</dbReference>
<feature type="compositionally biased region" description="Acidic residues" evidence="2">
    <location>
        <begin position="506"/>
        <end position="522"/>
    </location>
</feature>
<dbReference type="Pfam" id="PF18382">
    <property type="entry name" value="Formin_GBD_N"/>
    <property type="match status" value="1"/>
</dbReference>
<feature type="region of interest" description="Disordered" evidence="2">
    <location>
        <begin position="500"/>
        <end position="608"/>
    </location>
</feature>
<evidence type="ECO:0000313" key="5">
    <source>
        <dbReference type="Ensembl" id="ENSLLEP00000042984.1"/>
    </source>
</evidence>
<dbReference type="InterPro" id="IPR042201">
    <property type="entry name" value="FH2_Formin_sf"/>
</dbReference>
<evidence type="ECO:0000259" key="4">
    <source>
        <dbReference type="PROSITE" id="PS51444"/>
    </source>
</evidence>
<dbReference type="PANTHER" id="PTHR45920:SF2">
    <property type="entry name" value="FH1_FH2 DOMAIN-CONTAINING PROTEIN 1"/>
    <property type="match status" value="1"/>
</dbReference>
<dbReference type="GO" id="GO:0005737">
    <property type="term" value="C:cytoplasm"/>
    <property type="evidence" value="ECO:0007669"/>
    <property type="project" value="TreeGrafter"/>
</dbReference>
<organism evidence="5 6">
    <name type="scientific">Leptobrachium leishanense</name>
    <name type="common">Leishan spiny toad</name>
    <dbReference type="NCBI Taxonomy" id="445787"/>
    <lineage>
        <taxon>Eukaryota</taxon>
        <taxon>Metazoa</taxon>
        <taxon>Chordata</taxon>
        <taxon>Craniata</taxon>
        <taxon>Vertebrata</taxon>
        <taxon>Euteleostomi</taxon>
        <taxon>Amphibia</taxon>
        <taxon>Batrachia</taxon>
        <taxon>Anura</taxon>
        <taxon>Pelobatoidea</taxon>
        <taxon>Megophryidae</taxon>
        <taxon>Leptobrachium</taxon>
    </lineage>
</organism>
<evidence type="ECO:0000313" key="6">
    <source>
        <dbReference type="Proteomes" id="UP000694569"/>
    </source>
</evidence>
<reference evidence="5" key="2">
    <citation type="submission" date="2025-09" db="UniProtKB">
        <authorList>
            <consortium name="Ensembl"/>
        </authorList>
    </citation>
    <scope>IDENTIFICATION</scope>
</reference>
<dbReference type="InterPro" id="IPR041387">
    <property type="entry name" value="FHOD1_GBD_N"/>
</dbReference>
<gene>
    <name evidence="5" type="primary">FHOD1</name>
</gene>
<dbReference type="InterPro" id="IPR011989">
    <property type="entry name" value="ARM-like"/>
</dbReference>
<protein>
    <submittedName>
        <fullName evidence="5">Formin homology 2 domain containing 1</fullName>
    </submittedName>
</protein>
<name>A0A8C5WJH5_9ANUR</name>
<dbReference type="SMART" id="SM00498">
    <property type="entry name" value="FH2"/>
    <property type="match status" value="1"/>
</dbReference>
<proteinExistence type="predicted"/>
<dbReference type="Gene3D" id="1.25.10.10">
    <property type="entry name" value="Leucine-rich Repeat Variant"/>
    <property type="match status" value="1"/>
</dbReference>
<dbReference type="PANTHER" id="PTHR45920">
    <property type="entry name" value="FORMIN HOMOLOGY 2 DOMAIN CONTAINING, ISOFORM I"/>
    <property type="match status" value="1"/>
</dbReference>
<feature type="region of interest" description="Disordered" evidence="2">
    <location>
        <begin position="403"/>
        <end position="463"/>
    </location>
</feature>
<feature type="compositionally biased region" description="Low complexity" evidence="2">
    <location>
        <begin position="448"/>
        <end position="463"/>
    </location>
</feature>
<evidence type="ECO:0000256" key="2">
    <source>
        <dbReference type="SAM" id="MobiDB-lite"/>
    </source>
</evidence>
<dbReference type="PROSITE" id="PS51444">
    <property type="entry name" value="FH2"/>
    <property type="match status" value="1"/>
</dbReference>
<dbReference type="SUPFAM" id="SSF48371">
    <property type="entry name" value="ARM repeat"/>
    <property type="match status" value="1"/>
</dbReference>
<dbReference type="Pfam" id="PF24959">
    <property type="entry name" value="FH3_FHOD1-3"/>
    <property type="match status" value="1"/>
</dbReference>